<dbReference type="InterPro" id="IPR008775">
    <property type="entry name" value="Phytyl_CoA_dOase-like"/>
</dbReference>
<dbReference type="PANTHER" id="PTHR20883:SF48">
    <property type="entry name" value="ECTOINE DIOXYGENASE"/>
    <property type="match status" value="1"/>
</dbReference>
<protein>
    <submittedName>
        <fullName evidence="1">Phytanoyl-CoA dioxygenase family protein</fullName>
    </submittedName>
</protein>
<dbReference type="PANTHER" id="PTHR20883">
    <property type="entry name" value="PHYTANOYL-COA DIOXYGENASE DOMAIN CONTAINING 1"/>
    <property type="match status" value="1"/>
</dbReference>
<sequence>MNTDLTQEQIDSYRENGFVVLHDFLTPDELDTWRQAVDGAVRQRGKQKMFNQEVDEDREESYYDYVFVQRINLWQDSIDVRRLILDPRLGKLAAELAGVEGVRIWHDQALIKQPWANPTGWHLDNPFWSYSSRETLSLWVALDDATLQNGCLYFLPGSHKTATFDNVSIGENIGDIFRVYPQWKDIMAAPAEMKAGSASFHNGLIAHGAGANMTPGWRRAMTCGFMPDGCTFNGKQNILNDEQFASYEIGDLLDDDLQNPLIYHRSRPYEETLAERFA</sequence>
<name>A0A6B0YUX6_9CHLR</name>
<dbReference type="Pfam" id="PF05721">
    <property type="entry name" value="PhyH"/>
    <property type="match status" value="1"/>
</dbReference>
<dbReference type="Gene3D" id="2.60.120.620">
    <property type="entry name" value="q2cbj1_9rhob like domain"/>
    <property type="match status" value="1"/>
</dbReference>
<dbReference type="AlphaFoldDB" id="A0A6B0YUX6"/>
<proteinExistence type="predicted"/>
<reference evidence="1" key="1">
    <citation type="submission" date="2019-09" db="EMBL/GenBank/DDBJ databases">
        <title>Characterisation of the sponge microbiome using genome-centric metagenomics.</title>
        <authorList>
            <person name="Engelberts J.P."/>
            <person name="Robbins S.J."/>
            <person name="De Goeij J.M."/>
            <person name="Aranda M."/>
            <person name="Bell S.C."/>
            <person name="Webster N.S."/>
        </authorList>
    </citation>
    <scope>NUCLEOTIDE SEQUENCE</scope>
    <source>
        <strain evidence="1">SB0664_bin_27</strain>
    </source>
</reference>
<organism evidence="1">
    <name type="scientific">Caldilineaceae bacterium SB0664_bin_27</name>
    <dbReference type="NCBI Taxonomy" id="2605260"/>
    <lineage>
        <taxon>Bacteria</taxon>
        <taxon>Bacillati</taxon>
        <taxon>Chloroflexota</taxon>
        <taxon>Caldilineae</taxon>
        <taxon>Caldilineales</taxon>
        <taxon>Caldilineaceae</taxon>
    </lineage>
</organism>
<keyword evidence="1" id="KW-0560">Oxidoreductase</keyword>
<dbReference type="EMBL" id="VXRG01000087">
    <property type="protein sequence ID" value="MXY93789.1"/>
    <property type="molecule type" value="Genomic_DNA"/>
</dbReference>
<dbReference type="GO" id="GO:0016706">
    <property type="term" value="F:2-oxoglutarate-dependent dioxygenase activity"/>
    <property type="evidence" value="ECO:0007669"/>
    <property type="project" value="UniProtKB-ARBA"/>
</dbReference>
<comment type="caution">
    <text evidence="1">The sequence shown here is derived from an EMBL/GenBank/DDBJ whole genome shotgun (WGS) entry which is preliminary data.</text>
</comment>
<gene>
    <name evidence="1" type="ORF">F4Y42_10110</name>
</gene>
<dbReference type="GO" id="GO:0005506">
    <property type="term" value="F:iron ion binding"/>
    <property type="evidence" value="ECO:0007669"/>
    <property type="project" value="UniProtKB-ARBA"/>
</dbReference>
<dbReference type="SUPFAM" id="SSF51197">
    <property type="entry name" value="Clavaminate synthase-like"/>
    <property type="match status" value="1"/>
</dbReference>
<accession>A0A6B0YUX6</accession>
<evidence type="ECO:0000313" key="1">
    <source>
        <dbReference type="EMBL" id="MXY93789.1"/>
    </source>
</evidence>
<keyword evidence="1" id="KW-0223">Dioxygenase</keyword>